<comment type="caution">
    <text evidence="6">The sequence shown here is derived from an EMBL/GenBank/DDBJ whole genome shotgun (WGS) entry which is preliminary data.</text>
</comment>
<comment type="similarity">
    <text evidence="1">Belongs to the ABC transporter superfamily.</text>
</comment>
<reference evidence="6 7" key="1">
    <citation type="submission" date="2018-03" db="EMBL/GenBank/DDBJ databases">
        <title>The draft genome of Mesorhizobium sp. 6GN-30.</title>
        <authorList>
            <person name="Liu L."/>
            <person name="Li L."/>
            <person name="Wang T."/>
            <person name="Zhang X."/>
            <person name="Liang L."/>
        </authorList>
    </citation>
    <scope>NUCLEOTIDE SEQUENCE [LARGE SCALE GENOMIC DNA]</scope>
    <source>
        <strain evidence="6 7">6GN30</strain>
    </source>
</reference>
<accession>A0A2P7RVF8</accession>
<dbReference type="PROSITE" id="PS00211">
    <property type="entry name" value="ABC_TRANSPORTER_1"/>
    <property type="match status" value="1"/>
</dbReference>
<dbReference type="PROSITE" id="PS50893">
    <property type="entry name" value="ABC_TRANSPORTER_2"/>
    <property type="match status" value="1"/>
</dbReference>
<dbReference type="GO" id="GO:0016887">
    <property type="term" value="F:ATP hydrolysis activity"/>
    <property type="evidence" value="ECO:0007669"/>
    <property type="project" value="InterPro"/>
</dbReference>
<evidence type="ECO:0000313" key="6">
    <source>
        <dbReference type="EMBL" id="PSJ54208.1"/>
    </source>
</evidence>
<evidence type="ECO:0000256" key="2">
    <source>
        <dbReference type="ARBA" id="ARBA00022448"/>
    </source>
</evidence>
<dbReference type="PANTHER" id="PTHR42781:SF4">
    <property type="entry name" value="SPERMIDINE_PUTRESCINE IMPORT ATP-BINDING PROTEIN POTA"/>
    <property type="match status" value="1"/>
</dbReference>
<dbReference type="InterPro" id="IPR017871">
    <property type="entry name" value="ABC_transporter-like_CS"/>
</dbReference>
<dbReference type="PANTHER" id="PTHR42781">
    <property type="entry name" value="SPERMIDINE/PUTRESCINE IMPORT ATP-BINDING PROTEIN POTA"/>
    <property type="match status" value="1"/>
</dbReference>
<dbReference type="InterPro" id="IPR008995">
    <property type="entry name" value="Mo/tungstate-bd_C_term_dom"/>
</dbReference>
<evidence type="ECO:0000256" key="3">
    <source>
        <dbReference type="ARBA" id="ARBA00022741"/>
    </source>
</evidence>
<proteinExistence type="inferred from homology"/>
<dbReference type="Gene3D" id="2.40.50.100">
    <property type="match status" value="1"/>
</dbReference>
<dbReference type="OrthoDB" id="9802264at2"/>
<dbReference type="EMBL" id="PXYK01000031">
    <property type="protein sequence ID" value="PSJ54208.1"/>
    <property type="molecule type" value="Genomic_DNA"/>
</dbReference>
<dbReference type="InterPro" id="IPR003593">
    <property type="entry name" value="AAA+_ATPase"/>
</dbReference>
<organism evidence="6 7">
    <name type="scientific">Kumtagia ephedrae</name>
    <dbReference type="NCBI Taxonomy" id="2116701"/>
    <lineage>
        <taxon>Bacteria</taxon>
        <taxon>Pseudomonadati</taxon>
        <taxon>Pseudomonadota</taxon>
        <taxon>Alphaproteobacteria</taxon>
        <taxon>Hyphomicrobiales</taxon>
        <taxon>Phyllobacteriaceae</taxon>
        <taxon>Kumtagia</taxon>
    </lineage>
</organism>
<dbReference type="FunFam" id="3.40.50.300:FF:000425">
    <property type="entry name" value="Probable ABC transporter, ATP-binding subunit"/>
    <property type="match status" value="1"/>
</dbReference>
<dbReference type="AlphaFoldDB" id="A0A2P7RVF8"/>
<dbReference type="SUPFAM" id="SSF50331">
    <property type="entry name" value="MOP-like"/>
    <property type="match status" value="1"/>
</dbReference>
<evidence type="ECO:0000259" key="5">
    <source>
        <dbReference type="PROSITE" id="PS50893"/>
    </source>
</evidence>
<name>A0A2P7RVF8_9HYPH</name>
<feature type="domain" description="ABC transporter" evidence="5">
    <location>
        <begin position="4"/>
        <end position="234"/>
    </location>
</feature>
<dbReference type="SUPFAM" id="SSF52540">
    <property type="entry name" value="P-loop containing nucleoside triphosphate hydrolases"/>
    <property type="match status" value="1"/>
</dbReference>
<dbReference type="InterPro" id="IPR050093">
    <property type="entry name" value="ABC_SmlMolc_Importer"/>
</dbReference>
<dbReference type="Pfam" id="PF00005">
    <property type="entry name" value="ABC_tran"/>
    <property type="match status" value="1"/>
</dbReference>
<keyword evidence="4 6" id="KW-0067">ATP-binding</keyword>
<dbReference type="InterPro" id="IPR027417">
    <property type="entry name" value="P-loop_NTPase"/>
</dbReference>
<dbReference type="Proteomes" id="UP000241229">
    <property type="component" value="Unassembled WGS sequence"/>
</dbReference>
<dbReference type="Pfam" id="PF08402">
    <property type="entry name" value="TOBE_2"/>
    <property type="match status" value="1"/>
</dbReference>
<keyword evidence="7" id="KW-1185">Reference proteome</keyword>
<dbReference type="GO" id="GO:0043190">
    <property type="term" value="C:ATP-binding cassette (ABC) transporter complex"/>
    <property type="evidence" value="ECO:0007669"/>
    <property type="project" value="InterPro"/>
</dbReference>
<dbReference type="RefSeq" id="WP_106774897.1">
    <property type="nucleotide sequence ID" value="NZ_PXYK01000031.1"/>
</dbReference>
<dbReference type="GO" id="GO:0022857">
    <property type="term" value="F:transmembrane transporter activity"/>
    <property type="evidence" value="ECO:0007669"/>
    <property type="project" value="InterPro"/>
</dbReference>
<evidence type="ECO:0000256" key="1">
    <source>
        <dbReference type="ARBA" id="ARBA00005417"/>
    </source>
</evidence>
<dbReference type="GO" id="GO:0015697">
    <property type="term" value="P:quaternary ammonium group transport"/>
    <property type="evidence" value="ECO:0007669"/>
    <property type="project" value="UniProtKB-ARBA"/>
</dbReference>
<dbReference type="SMART" id="SM00382">
    <property type="entry name" value="AAA"/>
    <property type="match status" value="1"/>
</dbReference>
<evidence type="ECO:0000313" key="7">
    <source>
        <dbReference type="Proteomes" id="UP000241229"/>
    </source>
</evidence>
<keyword evidence="2" id="KW-0813">Transport</keyword>
<dbReference type="Gene3D" id="3.40.50.300">
    <property type="entry name" value="P-loop containing nucleotide triphosphate hydrolases"/>
    <property type="match status" value="1"/>
</dbReference>
<protein>
    <submittedName>
        <fullName evidence="6">Polyamine ABC transporter ATP-binding protein</fullName>
    </submittedName>
</protein>
<dbReference type="InterPro" id="IPR013611">
    <property type="entry name" value="Transp-assoc_OB_typ2"/>
</dbReference>
<gene>
    <name evidence="6" type="ORF">C7I84_24775</name>
</gene>
<keyword evidence="3" id="KW-0547">Nucleotide-binding</keyword>
<evidence type="ECO:0000256" key="4">
    <source>
        <dbReference type="ARBA" id="ARBA00022840"/>
    </source>
</evidence>
<sequence length="371" mass="40524">MTNVRFTHVTKAYGPLRAIDDVSISVKSGEFTTVLGPSGSGKTTMLSLIAGITRPTSGRIDLGDREITFVPAAERNIGLVFQSYALFPHMSIFDNVAFPLRVRGMGAAELSRRVGEALRLVRLEGLRQRKPHQLSGGQQQRVALARAIVFEPAILLLDEPLAALDRKLREEVRLEIRELQRKLGITTIMVTHDQEEALSLSDQVVLLSKGRVEQVGAPDEIYHRPSTRFAADFLGMANFIEGSYHEGHIVSPDGERFPCAPTNIAHGARVCGLLRPEDIRAGGEGGHLAGIVRDVVFLGETVRYLIELKSGRRLTANVAGARGRHVAGAGVSLSWDPKRVWILPDNSDRIPADGNAAVTERRTEKVSVVGR</sequence>
<dbReference type="GO" id="GO:0005524">
    <property type="term" value="F:ATP binding"/>
    <property type="evidence" value="ECO:0007669"/>
    <property type="project" value="UniProtKB-KW"/>
</dbReference>
<dbReference type="InterPro" id="IPR003439">
    <property type="entry name" value="ABC_transporter-like_ATP-bd"/>
</dbReference>